<name>A0A7R9CKE1_TIMPO</name>
<evidence type="ECO:0000256" key="1">
    <source>
        <dbReference type="SAM" id="MobiDB-lite"/>
    </source>
</evidence>
<organism evidence="2">
    <name type="scientific">Timema poppense</name>
    <name type="common">Walking stick</name>
    <dbReference type="NCBI Taxonomy" id="170557"/>
    <lineage>
        <taxon>Eukaryota</taxon>
        <taxon>Metazoa</taxon>
        <taxon>Ecdysozoa</taxon>
        <taxon>Arthropoda</taxon>
        <taxon>Hexapoda</taxon>
        <taxon>Insecta</taxon>
        <taxon>Pterygota</taxon>
        <taxon>Neoptera</taxon>
        <taxon>Polyneoptera</taxon>
        <taxon>Phasmatodea</taxon>
        <taxon>Timematodea</taxon>
        <taxon>Timematoidea</taxon>
        <taxon>Timematidae</taxon>
        <taxon>Timema</taxon>
    </lineage>
</organism>
<sequence length="118" mass="12845">MEKQQSLDESCLQVLTPQGNGVIRPHGISETDPTMNHGGNNKASIKPVTGGLGPIKLVFANDGLLAQAGYGPNNSICRHPSRDGEMLQLKISNLIHKRVIMEMTEQLLHRTSDITLGY</sequence>
<accession>A0A7R9CKE1</accession>
<feature type="compositionally biased region" description="Polar residues" evidence="1">
    <location>
        <begin position="31"/>
        <end position="43"/>
    </location>
</feature>
<dbReference type="AlphaFoldDB" id="A0A7R9CKE1"/>
<proteinExistence type="predicted"/>
<dbReference type="EMBL" id="OD000472">
    <property type="protein sequence ID" value="CAD7397781.1"/>
    <property type="molecule type" value="Genomic_DNA"/>
</dbReference>
<gene>
    <name evidence="2" type="ORF">TPSB3V08_LOCUS1350</name>
</gene>
<evidence type="ECO:0000313" key="2">
    <source>
        <dbReference type="EMBL" id="CAD7397781.1"/>
    </source>
</evidence>
<reference evidence="2" key="1">
    <citation type="submission" date="2020-11" db="EMBL/GenBank/DDBJ databases">
        <authorList>
            <person name="Tran Van P."/>
        </authorList>
    </citation>
    <scope>NUCLEOTIDE SEQUENCE</scope>
</reference>
<protein>
    <submittedName>
        <fullName evidence="2">Uncharacterized protein</fullName>
    </submittedName>
</protein>
<feature type="region of interest" description="Disordered" evidence="1">
    <location>
        <begin position="18"/>
        <end position="45"/>
    </location>
</feature>